<name>A0ABD1E5U9_HYPHA</name>
<evidence type="ECO:0000256" key="1">
    <source>
        <dbReference type="SAM" id="MobiDB-lite"/>
    </source>
</evidence>
<reference evidence="4 5" key="1">
    <citation type="submission" date="2024-05" db="EMBL/GenBank/DDBJ databases">
        <title>Genetic variation in Jamaican populations of the coffee berry borer (Hypothenemus hampei).</title>
        <authorList>
            <person name="Errbii M."/>
            <person name="Myrie A."/>
        </authorList>
    </citation>
    <scope>NUCLEOTIDE SEQUENCE [LARGE SCALE GENOMIC DNA]</scope>
    <source>
        <strain evidence="4">JA-Hopewell-2020-01-JO</strain>
        <tissue evidence="4">Whole body</tissue>
    </source>
</reference>
<dbReference type="AlphaFoldDB" id="A0ABD1E5U9"/>
<feature type="domain" description="MADF" evidence="3">
    <location>
        <begin position="13"/>
        <end position="103"/>
    </location>
</feature>
<dbReference type="SMART" id="SM00717">
    <property type="entry name" value="SANT"/>
    <property type="match status" value="1"/>
</dbReference>
<dbReference type="Gene3D" id="1.10.10.60">
    <property type="entry name" value="Homeodomain-like"/>
    <property type="match status" value="1"/>
</dbReference>
<dbReference type="SMART" id="SM00595">
    <property type="entry name" value="MADF"/>
    <property type="match status" value="1"/>
</dbReference>
<organism evidence="4 5">
    <name type="scientific">Hypothenemus hampei</name>
    <name type="common">Coffee berry borer</name>
    <dbReference type="NCBI Taxonomy" id="57062"/>
    <lineage>
        <taxon>Eukaryota</taxon>
        <taxon>Metazoa</taxon>
        <taxon>Ecdysozoa</taxon>
        <taxon>Arthropoda</taxon>
        <taxon>Hexapoda</taxon>
        <taxon>Insecta</taxon>
        <taxon>Pterygota</taxon>
        <taxon>Neoptera</taxon>
        <taxon>Endopterygota</taxon>
        <taxon>Coleoptera</taxon>
        <taxon>Polyphaga</taxon>
        <taxon>Cucujiformia</taxon>
        <taxon>Curculionidae</taxon>
        <taxon>Scolytinae</taxon>
        <taxon>Hypothenemus</taxon>
    </lineage>
</organism>
<dbReference type="PROSITE" id="PS50090">
    <property type="entry name" value="MYB_LIKE"/>
    <property type="match status" value="1"/>
</dbReference>
<dbReference type="CDD" id="cd00167">
    <property type="entry name" value="SANT"/>
    <property type="match status" value="1"/>
</dbReference>
<dbReference type="PANTHER" id="PTHR12243">
    <property type="entry name" value="MADF DOMAIN TRANSCRIPTION FACTOR"/>
    <property type="match status" value="1"/>
</dbReference>
<dbReference type="Pfam" id="PF10545">
    <property type="entry name" value="MADF_DNA_bdg"/>
    <property type="match status" value="1"/>
</dbReference>
<feature type="domain" description="Myb-like" evidence="2">
    <location>
        <begin position="1"/>
        <end position="64"/>
    </location>
</feature>
<feature type="compositionally biased region" description="Basic residues" evidence="1">
    <location>
        <begin position="135"/>
        <end position="144"/>
    </location>
</feature>
<dbReference type="InterPro" id="IPR039353">
    <property type="entry name" value="TF_Adf1"/>
</dbReference>
<evidence type="ECO:0008006" key="6">
    <source>
        <dbReference type="Google" id="ProtNLM"/>
    </source>
</evidence>
<evidence type="ECO:0000259" key="3">
    <source>
        <dbReference type="PROSITE" id="PS51029"/>
    </source>
</evidence>
<dbReference type="PROSITE" id="PS51029">
    <property type="entry name" value="MADF"/>
    <property type="match status" value="1"/>
</dbReference>
<gene>
    <name evidence="4" type="ORF">ABEB36_012803</name>
</gene>
<evidence type="ECO:0000313" key="4">
    <source>
        <dbReference type="EMBL" id="KAL1490059.1"/>
    </source>
</evidence>
<dbReference type="PANTHER" id="PTHR12243:SF67">
    <property type="entry name" value="COREPRESSOR OF PANGOLIN, ISOFORM A-RELATED"/>
    <property type="match status" value="1"/>
</dbReference>
<dbReference type="InterPro" id="IPR001005">
    <property type="entry name" value="SANT/Myb"/>
</dbReference>
<evidence type="ECO:0000313" key="5">
    <source>
        <dbReference type="Proteomes" id="UP001566132"/>
    </source>
</evidence>
<comment type="caution">
    <text evidence="4">The sequence shown here is derived from an EMBL/GenBank/DDBJ whole genome shotgun (WGS) entry which is preliminary data.</text>
</comment>
<keyword evidence="5" id="KW-1185">Reference proteome</keyword>
<feature type="region of interest" description="Disordered" evidence="1">
    <location>
        <begin position="107"/>
        <end position="144"/>
    </location>
</feature>
<dbReference type="EMBL" id="JBDJPC010000010">
    <property type="protein sequence ID" value="KAL1490059.1"/>
    <property type="molecule type" value="Genomic_DNA"/>
</dbReference>
<accession>A0ABD1E5U9</accession>
<proteinExistence type="predicted"/>
<sequence>MTDKKFSVEEDNLLTDLVEENRPLYNPQNESYKDMRIRDNIWSDIGEKLQKTDEECKKRWKYIRDSYNRYKRKRKCITGSASKSKTSKWDFFERLRFLERVPIERNTESSIQQINDKEDSQPLSEVPQPPPSRARSTRPSRRTIKHHDELLQFMKEREESRQKLIKGLSQTNNQDIDDDVTTFANHVKSVLTKLSPRLKLDAKNEIFATLSKYEKLHLDIQEERPTSTHESTTIFASTAEPIQPTIEQASQPYFPENNIYQDYSYTTIP</sequence>
<evidence type="ECO:0000259" key="2">
    <source>
        <dbReference type="PROSITE" id="PS50090"/>
    </source>
</evidence>
<dbReference type="InterPro" id="IPR006578">
    <property type="entry name" value="MADF-dom"/>
</dbReference>
<protein>
    <recommendedName>
        <fullName evidence="6">Transcription factor Adf-1</fullName>
    </recommendedName>
</protein>
<dbReference type="Proteomes" id="UP001566132">
    <property type="component" value="Unassembled WGS sequence"/>
</dbReference>